<evidence type="ECO:0000259" key="2">
    <source>
        <dbReference type="Pfam" id="PF24964"/>
    </source>
</evidence>
<dbReference type="PANTHER" id="PTHR33889:SF1">
    <property type="entry name" value="OS03G0834800 PROTEIN"/>
    <property type="match status" value="1"/>
</dbReference>
<dbReference type="EMBL" id="VJMH01007451">
    <property type="protein sequence ID" value="KAF0683120.1"/>
    <property type="molecule type" value="Genomic_DNA"/>
</dbReference>
<dbReference type="PANTHER" id="PTHR33889">
    <property type="entry name" value="OS04G0681850 PROTEIN"/>
    <property type="match status" value="1"/>
</dbReference>
<keyword evidence="5" id="KW-1185">Reference proteome</keyword>
<evidence type="ECO:0000313" key="3">
    <source>
        <dbReference type="EMBL" id="KAF0683120.1"/>
    </source>
</evidence>
<gene>
    <name evidence="4" type="primary">Aste57867_24808</name>
    <name evidence="3" type="ORF">As57867_024730</name>
    <name evidence="4" type="ORF">ASTE57867_24808</name>
</gene>
<dbReference type="Pfam" id="PF24964">
    <property type="entry name" value="DUF7769"/>
    <property type="match status" value="1"/>
</dbReference>
<organism evidence="4 5">
    <name type="scientific">Aphanomyces stellatus</name>
    <dbReference type="NCBI Taxonomy" id="120398"/>
    <lineage>
        <taxon>Eukaryota</taxon>
        <taxon>Sar</taxon>
        <taxon>Stramenopiles</taxon>
        <taxon>Oomycota</taxon>
        <taxon>Saprolegniomycetes</taxon>
        <taxon>Saprolegniales</taxon>
        <taxon>Verrucalvaceae</taxon>
        <taxon>Aphanomyces</taxon>
    </lineage>
</organism>
<evidence type="ECO:0000313" key="4">
    <source>
        <dbReference type="EMBL" id="VFU01443.1"/>
    </source>
</evidence>
<evidence type="ECO:0000256" key="1">
    <source>
        <dbReference type="SAM" id="MobiDB-lite"/>
    </source>
</evidence>
<dbReference type="EMBL" id="CAADRA010007477">
    <property type="protein sequence ID" value="VFU01443.1"/>
    <property type="molecule type" value="Genomic_DNA"/>
</dbReference>
<protein>
    <submittedName>
        <fullName evidence="4">Aste57867_24808 protein</fullName>
    </submittedName>
</protein>
<reference evidence="4 5" key="1">
    <citation type="submission" date="2019-03" db="EMBL/GenBank/DDBJ databases">
        <authorList>
            <person name="Gaulin E."/>
            <person name="Dumas B."/>
        </authorList>
    </citation>
    <scope>NUCLEOTIDE SEQUENCE [LARGE SCALE GENOMIC DNA]</scope>
    <source>
        <strain evidence="4">CBS 568.67</strain>
    </source>
</reference>
<feature type="region of interest" description="Disordered" evidence="1">
    <location>
        <begin position="1"/>
        <end position="23"/>
    </location>
</feature>
<reference evidence="3" key="2">
    <citation type="submission" date="2019-06" db="EMBL/GenBank/DDBJ databases">
        <title>Genomics analysis of Aphanomyces spp. identifies a new class of oomycete effector associated with host adaptation.</title>
        <authorList>
            <person name="Gaulin E."/>
        </authorList>
    </citation>
    <scope>NUCLEOTIDE SEQUENCE</scope>
    <source>
        <strain evidence="3">CBS 578.67</strain>
    </source>
</reference>
<dbReference type="Proteomes" id="UP000332933">
    <property type="component" value="Unassembled WGS sequence"/>
</dbReference>
<name>A0A485LRI2_9STRA</name>
<evidence type="ECO:0000313" key="5">
    <source>
        <dbReference type="Proteomes" id="UP000332933"/>
    </source>
</evidence>
<proteinExistence type="predicted"/>
<accession>A0A485LRI2</accession>
<dbReference type="OrthoDB" id="123483at2759"/>
<sequence>MPRSIVLTTPPPSTRPEGRAGESRHLTAIEQRQVYEMLLSSSANGVLCRGAFAPLTSRFGCHWRTLSRLWATARRSILAGSPTAVTATKMKDMTSHTLYLQSRNTGTMRKRTKEEKEDAIKKVAHQDRETLPSLAAHSAIPTTTFIDHMKESQLKGKSSYVKPLVTQDNKNARIHFAFNFLQRRLGGRNIIANMHNCVHIDKKMILP</sequence>
<dbReference type="InterPro" id="IPR056671">
    <property type="entry name" value="DUF7769"/>
</dbReference>
<dbReference type="AlphaFoldDB" id="A0A485LRI2"/>
<feature type="domain" description="DUF7769" evidence="2">
    <location>
        <begin position="26"/>
        <end position="76"/>
    </location>
</feature>